<dbReference type="GO" id="GO:0016192">
    <property type="term" value="P:vesicle-mediated transport"/>
    <property type="evidence" value="ECO:0007669"/>
    <property type="project" value="UniProtKB-ARBA"/>
</dbReference>
<feature type="transmembrane region" description="Helical" evidence="7">
    <location>
        <begin position="141"/>
        <end position="160"/>
    </location>
</feature>
<proteinExistence type="inferred from homology"/>
<evidence type="ECO:0000256" key="3">
    <source>
        <dbReference type="ARBA" id="ARBA00006483"/>
    </source>
</evidence>
<dbReference type="InterPro" id="IPR004895">
    <property type="entry name" value="Prenylated_rab_accept_PRA1"/>
</dbReference>
<dbReference type="PANTHER" id="PTHR19317:SF2">
    <property type="entry name" value="PRA1 FAMILY PROTEIN F2"/>
    <property type="match status" value="1"/>
</dbReference>
<reference evidence="8 9" key="1">
    <citation type="submission" date="2024-12" db="EMBL/GenBank/DDBJ databases">
        <title>The unique morphological basis and parallel evolutionary history of personate flowers in Penstemon.</title>
        <authorList>
            <person name="Depatie T.H."/>
            <person name="Wessinger C.A."/>
        </authorList>
    </citation>
    <scope>NUCLEOTIDE SEQUENCE [LARGE SCALE GENOMIC DNA]</scope>
    <source>
        <strain evidence="8">WTNN_2</strain>
        <tissue evidence="8">Leaf</tissue>
    </source>
</reference>
<evidence type="ECO:0000313" key="9">
    <source>
        <dbReference type="Proteomes" id="UP001634393"/>
    </source>
</evidence>
<dbReference type="GO" id="GO:0016020">
    <property type="term" value="C:membrane"/>
    <property type="evidence" value="ECO:0007669"/>
    <property type="project" value="UniProtKB-SubCell"/>
</dbReference>
<evidence type="ECO:0000313" key="8">
    <source>
        <dbReference type="EMBL" id="KAL3824437.1"/>
    </source>
</evidence>
<evidence type="ECO:0000256" key="2">
    <source>
        <dbReference type="ARBA" id="ARBA00004141"/>
    </source>
</evidence>
<dbReference type="PANTHER" id="PTHR19317">
    <property type="entry name" value="PRENYLATED RAB ACCEPTOR 1-RELATED"/>
    <property type="match status" value="1"/>
</dbReference>
<keyword evidence="9" id="KW-1185">Reference proteome</keyword>
<sequence>MTNYGTIPTSTSPPVNLDYISRAKERVQAGLGTRRPWRQMFDRHCFSFPKGFHDAVARVKTNVAYFRMNYALVVLLILFLSLLWHPISLLVFIAMMAVWLFLYFFRDEPLVVFRRTISDRTVVIVLSVLTIFVLLLTHATINIVVAVLTGVVVVVIHAAVRKTDDLLVDEESDGGFLRPSGGSSSS</sequence>
<comment type="caution">
    <text evidence="8">The sequence shown here is derived from an EMBL/GenBank/DDBJ whole genome shotgun (WGS) entry which is preliminary data.</text>
</comment>
<keyword evidence="6 7" id="KW-0472">Membrane</keyword>
<comment type="function">
    <text evidence="1 7">May be involved in both secretory and endocytic intracellular trafficking in the endosomal/prevacuolar compartments.</text>
</comment>
<keyword evidence="5 7" id="KW-1133">Transmembrane helix</keyword>
<protein>
    <recommendedName>
        <fullName evidence="7">PRA1 family protein</fullName>
    </recommendedName>
</protein>
<evidence type="ECO:0000256" key="4">
    <source>
        <dbReference type="ARBA" id="ARBA00022692"/>
    </source>
</evidence>
<keyword evidence="7" id="KW-0813">Transport</keyword>
<dbReference type="Proteomes" id="UP001634393">
    <property type="component" value="Unassembled WGS sequence"/>
</dbReference>
<evidence type="ECO:0000256" key="7">
    <source>
        <dbReference type="RuleBase" id="RU363107"/>
    </source>
</evidence>
<dbReference type="Pfam" id="PF03208">
    <property type="entry name" value="PRA1"/>
    <property type="match status" value="1"/>
</dbReference>
<gene>
    <name evidence="8" type="ORF">ACJIZ3_020466</name>
</gene>
<name>A0ABD3SJF5_9LAMI</name>
<feature type="transmembrane region" description="Helical" evidence="7">
    <location>
        <begin position="117"/>
        <end position="135"/>
    </location>
</feature>
<dbReference type="AlphaFoldDB" id="A0ABD3SJF5"/>
<comment type="similarity">
    <text evidence="3 7">Belongs to the PRA1 family.</text>
</comment>
<dbReference type="EMBL" id="JBJXBP010000006">
    <property type="protein sequence ID" value="KAL3824437.1"/>
    <property type="molecule type" value="Genomic_DNA"/>
</dbReference>
<accession>A0ABD3SJF5</accession>
<evidence type="ECO:0000256" key="6">
    <source>
        <dbReference type="ARBA" id="ARBA00023136"/>
    </source>
</evidence>
<organism evidence="8 9">
    <name type="scientific">Penstemon smallii</name>
    <dbReference type="NCBI Taxonomy" id="265156"/>
    <lineage>
        <taxon>Eukaryota</taxon>
        <taxon>Viridiplantae</taxon>
        <taxon>Streptophyta</taxon>
        <taxon>Embryophyta</taxon>
        <taxon>Tracheophyta</taxon>
        <taxon>Spermatophyta</taxon>
        <taxon>Magnoliopsida</taxon>
        <taxon>eudicotyledons</taxon>
        <taxon>Gunneridae</taxon>
        <taxon>Pentapetalae</taxon>
        <taxon>asterids</taxon>
        <taxon>lamiids</taxon>
        <taxon>Lamiales</taxon>
        <taxon>Plantaginaceae</taxon>
        <taxon>Cheloneae</taxon>
        <taxon>Penstemon</taxon>
    </lineage>
</organism>
<evidence type="ECO:0000256" key="5">
    <source>
        <dbReference type="ARBA" id="ARBA00022989"/>
    </source>
</evidence>
<keyword evidence="4 7" id="KW-0812">Transmembrane</keyword>
<comment type="subcellular location">
    <subcellularLocation>
        <location evidence="2 7">Membrane</location>
        <topology evidence="2 7">Multi-pass membrane protein</topology>
    </subcellularLocation>
</comment>
<dbReference type="GO" id="GO:0005783">
    <property type="term" value="C:endoplasmic reticulum"/>
    <property type="evidence" value="ECO:0007669"/>
    <property type="project" value="UniProtKB-ARBA"/>
</dbReference>
<evidence type="ECO:0000256" key="1">
    <source>
        <dbReference type="ARBA" id="ARBA00002501"/>
    </source>
</evidence>
<feature type="transmembrane region" description="Helical" evidence="7">
    <location>
        <begin position="64"/>
        <end position="81"/>
    </location>
</feature>